<organism evidence="2 3">
    <name type="scientific">Armillaria ostoyae</name>
    <name type="common">Armillaria root rot fungus</name>
    <dbReference type="NCBI Taxonomy" id="47428"/>
    <lineage>
        <taxon>Eukaryota</taxon>
        <taxon>Fungi</taxon>
        <taxon>Dikarya</taxon>
        <taxon>Basidiomycota</taxon>
        <taxon>Agaricomycotina</taxon>
        <taxon>Agaricomycetes</taxon>
        <taxon>Agaricomycetidae</taxon>
        <taxon>Agaricales</taxon>
        <taxon>Marasmiineae</taxon>
        <taxon>Physalacriaceae</taxon>
        <taxon>Armillaria</taxon>
    </lineage>
</organism>
<proteinExistence type="predicted"/>
<keyword evidence="1" id="KW-0812">Transmembrane</keyword>
<keyword evidence="1" id="KW-0472">Membrane</keyword>
<dbReference type="SUPFAM" id="SSF52047">
    <property type="entry name" value="RNI-like"/>
    <property type="match status" value="1"/>
</dbReference>
<evidence type="ECO:0000256" key="1">
    <source>
        <dbReference type="SAM" id="Phobius"/>
    </source>
</evidence>
<keyword evidence="3" id="KW-1185">Reference proteome</keyword>
<accession>A0A284R875</accession>
<sequence>MGELRTLDINDTAPANERSYYTYDNTVLTAFAFTLSISALSVAAVPLKSLVFSPSVFRSLQFFVVHLHGQQAAVLHAIMRMESIETLDTSCDANIIDYNAVIKLPSLSHLILREIGTSGLIKSVWSRFRTDRLDSLRLYYEGGAIPPVWPHFSEPHRALTCLCISYADSVSHFDRYDGESTAMLASLPNIENLHLTVPHICNRLFEELRTNSKFLSRLSTLAFLCWDLQEEEDIAVLASVLHTQHDALKSTSIRTLVLHRSDPLSVVHPVTPGWEDLLEAGLTVNFQ</sequence>
<dbReference type="AlphaFoldDB" id="A0A284R875"/>
<evidence type="ECO:0000313" key="3">
    <source>
        <dbReference type="Proteomes" id="UP000219338"/>
    </source>
</evidence>
<evidence type="ECO:0008006" key="4">
    <source>
        <dbReference type="Google" id="ProtNLM"/>
    </source>
</evidence>
<name>A0A284R875_ARMOS</name>
<reference evidence="3" key="1">
    <citation type="journal article" date="2017" name="Nat. Ecol. Evol.">
        <title>Genome expansion and lineage-specific genetic innovations in the forest pathogenic fungi Armillaria.</title>
        <authorList>
            <person name="Sipos G."/>
            <person name="Prasanna A.N."/>
            <person name="Walter M.C."/>
            <person name="O'Connor E."/>
            <person name="Balint B."/>
            <person name="Krizsan K."/>
            <person name="Kiss B."/>
            <person name="Hess J."/>
            <person name="Varga T."/>
            <person name="Slot J."/>
            <person name="Riley R."/>
            <person name="Boka B."/>
            <person name="Rigling D."/>
            <person name="Barry K."/>
            <person name="Lee J."/>
            <person name="Mihaltcheva S."/>
            <person name="LaButti K."/>
            <person name="Lipzen A."/>
            <person name="Waldron R."/>
            <person name="Moloney N.M."/>
            <person name="Sperisen C."/>
            <person name="Kredics L."/>
            <person name="Vagvoelgyi C."/>
            <person name="Patrignani A."/>
            <person name="Fitzpatrick D."/>
            <person name="Nagy I."/>
            <person name="Doyle S."/>
            <person name="Anderson J.B."/>
            <person name="Grigoriev I.V."/>
            <person name="Gueldener U."/>
            <person name="Muensterkoetter M."/>
            <person name="Nagy L.G."/>
        </authorList>
    </citation>
    <scope>NUCLEOTIDE SEQUENCE [LARGE SCALE GENOMIC DNA]</scope>
    <source>
        <strain evidence="3">C18/9</strain>
    </source>
</reference>
<keyword evidence="1" id="KW-1133">Transmembrane helix</keyword>
<dbReference type="Gene3D" id="3.80.10.10">
    <property type="entry name" value="Ribonuclease Inhibitor"/>
    <property type="match status" value="1"/>
</dbReference>
<feature type="transmembrane region" description="Helical" evidence="1">
    <location>
        <begin position="27"/>
        <end position="47"/>
    </location>
</feature>
<dbReference type="Proteomes" id="UP000219338">
    <property type="component" value="Unassembled WGS sequence"/>
</dbReference>
<protein>
    <recommendedName>
        <fullName evidence="4">F-box domain-containing protein</fullName>
    </recommendedName>
</protein>
<gene>
    <name evidence="2" type="ORF">ARMOST_08292</name>
</gene>
<dbReference type="EMBL" id="FUEG01000005">
    <property type="protein sequence ID" value="SJL04921.1"/>
    <property type="molecule type" value="Genomic_DNA"/>
</dbReference>
<dbReference type="OrthoDB" id="10574480at2759"/>
<dbReference type="InterPro" id="IPR032675">
    <property type="entry name" value="LRR_dom_sf"/>
</dbReference>
<evidence type="ECO:0000313" key="2">
    <source>
        <dbReference type="EMBL" id="SJL04921.1"/>
    </source>
</evidence>